<feature type="transmembrane region" description="Helical" evidence="9">
    <location>
        <begin position="189"/>
        <end position="208"/>
    </location>
</feature>
<dbReference type="PROSITE" id="PS50109">
    <property type="entry name" value="HIS_KIN"/>
    <property type="match status" value="1"/>
</dbReference>
<dbReference type="InterPro" id="IPR004358">
    <property type="entry name" value="Sig_transdc_His_kin-like_C"/>
</dbReference>
<keyword evidence="5" id="KW-0547">Nucleotide-binding</keyword>
<evidence type="ECO:0000256" key="9">
    <source>
        <dbReference type="SAM" id="Phobius"/>
    </source>
</evidence>
<dbReference type="InterPro" id="IPR035965">
    <property type="entry name" value="PAS-like_dom_sf"/>
</dbReference>
<keyword evidence="8" id="KW-0902">Two-component regulatory system</keyword>
<evidence type="ECO:0000256" key="3">
    <source>
        <dbReference type="ARBA" id="ARBA00022553"/>
    </source>
</evidence>
<comment type="caution">
    <text evidence="11">The sequence shown here is derived from an EMBL/GenBank/DDBJ whole genome shotgun (WGS) entry which is preliminary data.</text>
</comment>
<evidence type="ECO:0000256" key="4">
    <source>
        <dbReference type="ARBA" id="ARBA00022679"/>
    </source>
</evidence>
<dbReference type="PANTHER" id="PTHR43065:SF10">
    <property type="entry name" value="PEROXIDE STRESS-ACTIVATED HISTIDINE KINASE MAK3"/>
    <property type="match status" value="1"/>
</dbReference>
<dbReference type="GO" id="GO:0000155">
    <property type="term" value="F:phosphorelay sensor kinase activity"/>
    <property type="evidence" value="ECO:0007669"/>
    <property type="project" value="InterPro"/>
</dbReference>
<feature type="domain" description="Histidine kinase" evidence="10">
    <location>
        <begin position="403"/>
        <end position="606"/>
    </location>
</feature>
<dbReference type="InterPro" id="IPR003594">
    <property type="entry name" value="HATPase_dom"/>
</dbReference>
<dbReference type="PRINTS" id="PR00344">
    <property type="entry name" value="BCTRLSENSOR"/>
</dbReference>
<keyword evidence="4" id="KW-0808">Transferase</keyword>
<proteinExistence type="predicted"/>
<protein>
    <recommendedName>
        <fullName evidence="2">histidine kinase</fullName>
        <ecNumber evidence="2">2.7.13.3</ecNumber>
    </recommendedName>
</protein>
<dbReference type="SUPFAM" id="SSF55785">
    <property type="entry name" value="PYP-like sensor domain (PAS domain)"/>
    <property type="match status" value="1"/>
</dbReference>
<evidence type="ECO:0000313" key="11">
    <source>
        <dbReference type="EMBL" id="MBD3868427.1"/>
    </source>
</evidence>
<accession>A0A8J7CDA4</accession>
<evidence type="ECO:0000256" key="2">
    <source>
        <dbReference type="ARBA" id="ARBA00012438"/>
    </source>
</evidence>
<organism evidence="11 12">
    <name type="scientific">Candidatus Polarisedimenticola svalbardensis</name>
    <dbReference type="NCBI Taxonomy" id="2886004"/>
    <lineage>
        <taxon>Bacteria</taxon>
        <taxon>Pseudomonadati</taxon>
        <taxon>Acidobacteriota</taxon>
        <taxon>Candidatus Polarisedimenticolia</taxon>
        <taxon>Candidatus Polarisedimenticolales</taxon>
        <taxon>Candidatus Polarisedimenticolaceae</taxon>
        <taxon>Candidatus Polarisedimenticola</taxon>
    </lineage>
</organism>
<dbReference type="SUPFAM" id="SSF47384">
    <property type="entry name" value="Homodimeric domain of signal transducing histidine kinase"/>
    <property type="match status" value="1"/>
</dbReference>
<dbReference type="AlphaFoldDB" id="A0A8J7CDA4"/>
<dbReference type="Pfam" id="PF00989">
    <property type="entry name" value="PAS"/>
    <property type="match status" value="1"/>
</dbReference>
<dbReference type="Proteomes" id="UP000648239">
    <property type="component" value="Unassembled WGS sequence"/>
</dbReference>
<dbReference type="SMART" id="SM00387">
    <property type="entry name" value="HATPase_c"/>
    <property type="match status" value="1"/>
</dbReference>
<evidence type="ECO:0000259" key="10">
    <source>
        <dbReference type="PROSITE" id="PS50109"/>
    </source>
</evidence>
<keyword evidence="9" id="KW-0812">Transmembrane</keyword>
<dbReference type="Gene3D" id="3.30.565.10">
    <property type="entry name" value="Histidine kinase-like ATPase, C-terminal domain"/>
    <property type="match status" value="1"/>
</dbReference>
<keyword evidence="7" id="KW-0067">ATP-binding</keyword>
<dbReference type="Pfam" id="PF02518">
    <property type="entry name" value="HATPase_c"/>
    <property type="match status" value="1"/>
</dbReference>
<feature type="transmembrane region" description="Helical" evidence="9">
    <location>
        <begin position="12"/>
        <end position="31"/>
    </location>
</feature>
<sequence length="612" mass="65185">MAGSLRVGRFGFQVRLVLVLLVLLLGILNLLNSFMVGRARSALERSELSRAESISREYIQRIGRPPFMAAVRPGSGGNPVTSSSLRIAAQRSGLSQVRLLDISGRTVASSGPSAGSGPDPYAVLETKQEDDLAAGRTVSRILDESDTPEGVVLAVHYPLLDHNGRLAAVVETLVPAQDLADLNDRANNILGVQILGVLLIAIVAFLFADWVSRPYRKIAAVAGEAGLDPGEPDHLVSAFRTVVRRLKEQEETISTLERKGAGLGDLVRFASRSADGMSTGVLVLDGRNKVAALNDTASRLLSVPRDNAVGQDLNSVVGSAGGLELLVRASIKKGESATREVLEVQFRDGRSGHLGVSVTPSPGSGDRNAGALILMTDLTEIKHLQDQARLRENMAAVGTLSAGIAHEFRNALGTILGYARLLEKHQEDGVRRPAREILKEVDTVRKAVDEFLLYARPPEPSPSPLELEPLIRGAVLGAPENLKIEVEGEFGTVVADDGLLRRVFDNLLRNAAEAGESDDRPVQVRISGWVVASGRTLQVEVEDDGPGIPAEDLSQVFVPFHTTRRQGTGLGLALVQRTMVDLGGGVEAANGSEGGALFRLRFPLIQGTGVPA</sequence>
<dbReference type="SUPFAM" id="SSF55874">
    <property type="entry name" value="ATPase domain of HSP90 chaperone/DNA topoisomerase II/histidine kinase"/>
    <property type="match status" value="1"/>
</dbReference>
<evidence type="ECO:0000256" key="5">
    <source>
        <dbReference type="ARBA" id="ARBA00022741"/>
    </source>
</evidence>
<dbReference type="PANTHER" id="PTHR43065">
    <property type="entry name" value="SENSOR HISTIDINE KINASE"/>
    <property type="match status" value="1"/>
</dbReference>
<keyword evidence="9" id="KW-1133">Transmembrane helix</keyword>
<keyword evidence="9" id="KW-0472">Membrane</keyword>
<dbReference type="CDD" id="cd00075">
    <property type="entry name" value="HATPase"/>
    <property type="match status" value="1"/>
</dbReference>
<evidence type="ECO:0000313" key="12">
    <source>
        <dbReference type="Proteomes" id="UP000648239"/>
    </source>
</evidence>
<comment type="catalytic activity">
    <reaction evidence="1">
        <text>ATP + protein L-histidine = ADP + protein N-phospho-L-histidine.</text>
        <dbReference type="EC" id="2.7.13.3"/>
    </reaction>
</comment>
<dbReference type="CDD" id="cd00130">
    <property type="entry name" value="PAS"/>
    <property type="match status" value="1"/>
</dbReference>
<dbReference type="InterPro" id="IPR005467">
    <property type="entry name" value="His_kinase_dom"/>
</dbReference>
<gene>
    <name evidence="11" type="ORF">IFK94_09920</name>
</gene>
<dbReference type="EC" id="2.7.13.3" evidence="2"/>
<dbReference type="InterPro" id="IPR003661">
    <property type="entry name" value="HisK_dim/P_dom"/>
</dbReference>
<keyword evidence="6" id="KW-0418">Kinase</keyword>
<dbReference type="CDD" id="cd00082">
    <property type="entry name" value="HisKA"/>
    <property type="match status" value="1"/>
</dbReference>
<dbReference type="Gene3D" id="1.10.287.130">
    <property type="match status" value="1"/>
</dbReference>
<dbReference type="InterPro" id="IPR036097">
    <property type="entry name" value="HisK_dim/P_sf"/>
</dbReference>
<dbReference type="Gene3D" id="3.30.450.20">
    <property type="entry name" value="PAS domain"/>
    <property type="match status" value="1"/>
</dbReference>
<keyword evidence="3" id="KW-0597">Phosphoprotein</keyword>
<name>A0A8J7CDA4_9BACT</name>
<dbReference type="EMBL" id="JACXWD010000031">
    <property type="protein sequence ID" value="MBD3868427.1"/>
    <property type="molecule type" value="Genomic_DNA"/>
</dbReference>
<dbReference type="Pfam" id="PF00512">
    <property type="entry name" value="HisKA"/>
    <property type="match status" value="1"/>
</dbReference>
<reference evidence="11 12" key="1">
    <citation type="submission" date="2020-08" db="EMBL/GenBank/DDBJ databases">
        <title>Acidobacteriota in marine sediments use diverse sulfur dissimilation pathways.</title>
        <authorList>
            <person name="Wasmund K."/>
        </authorList>
    </citation>
    <scope>NUCLEOTIDE SEQUENCE [LARGE SCALE GENOMIC DNA]</scope>
    <source>
        <strain evidence="11">MAG AM4</strain>
    </source>
</reference>
<evidence type="ECO:0000256" key="7">
    <source>
        <dbReference type="ARBA" id="ARBA00022840"/>
    </source>
</evidence>
<dbReference type="InterPro" id="IPR036890">
    <property type="entry name" value="HATPase_C_sf"/>
</dbReference>
<dbReference type="InterPro" id="IPR000014">
    <property type="entry name" value="PAS"/>
</dbReference>
<evidence type="ECO:0000256" key="1">
    <source>
        <dbReference type="ARBA" id="ARBA00000085"/>
    </source>
</evidence>
<evidence type="ECO:0000256" key="6">
    <source>
        <dbReference type="ARBA" id="ARBA00022777"/>
    </source>
</evidence>
<evidence type="ECO:0000256" key="8">
    <source>
        <dbReference type="ARBA" id="ARBA00023012"/>
    </source>
</evidence>
<dbReference type="InterPro" id="IPR013767">
    <property type="entry name" value="PAS_fold"/>
</dbReference>
<dbReference type="GO" id="GO:0005524">
    <property type="term" value="F:ATP binding"/>
    <property type="evidence" value="ECO:0007669"/>
    <property type="project" value="UniProtKB-KW"/>
</dbReference>
<dbReference type="GO" id="GO:0006355">
    <property type="term" value="P:regulation of DNA-templated transcription"/>
    <property type="evidence" value="ECO:0007669"/>
    <property type="project" value="InterPro"/>
</dbReference>
<dbReference type="SMART" id="SM00388">
    <property type="entry name" value="HisKA"/>
    <property type="match status" value="1"/>
</dbReference>